<dbReference type="Proteomes" id="UP000190626">
    <property type="component" value="Unassembled WGS sequence"/>
</dbReference>
<keyword evidence="2" id="KW-1185">Reference proteome</keyword>
<name>A0A1V4HAG0_9BACL</name>
<dbReference type="STRING" id="1469647.BC351_08990"/>
<reference evidence="2" key="1">
    <citation type="submission" date="2016-07" db="EMBL/GenBank/DDBJ databases">
        <authorList>
            <person name="Florea S."/>
            <person name="Webb J.S."/>
            <person name="Jaromczyk J."/>
            <person name="Schardl C.L."/>
        </authorList>
    </citation>
    <scope>NUCLEOTIDE SEQUENCE [LARGE SCALE GENOMIC DNA]</scope>
    <source>
        <strain evidence="2">CY1</strain>
    </source>
</reference>
<comment type="caution">
    <text evidence="1">The sequence shown here is derived from an EMBL/GenBank/DDBJ whole genome shotgun (WGS) entry which is preliminary data.</text>
</comment>
<gene>
    <name evidence="1" type="ORF">BC351_08990</name>
</gene>
<accession>A0A1V4HAG0</accession>
<organism evidence="1 2">
    <name type="scientific">Paenibacillus ferrarius</name>
    <dbReference type="NCBI Taxonomy" id="1469647"/>
    <lineage>
        <taxon>Bacteria</taxon>
        <taxon>Bacillati</taxon>
        <taxon>Bacillota</taxon>
        <taxon>Bacilli</taxon>
        <taxon>Bacillales</taxon>
        <taxon>Paenibacillaceae</taxon>
        <taxon>Paenibacillus</taxon>
    </lineage>
</organism>
<evidence type="ECO:0000313" key="2">
    <source>
        <dbReference type="Proteomes" id="UP000190626"/>
    </source>
</evidence>
<dbReference type="AlphaFoldDB" id="A0A1V4HAG0"/>
<evidence type="ECO:0000313" key="1">
    <source>
        <dbReference type="EMBL" id="OPH48587.1"/>
    </source>
</evidence>
<proteinExistence type="predicted"/>
<protein>
    <submittedName>
        <fullName evidence="1">Uncharacterized protein</fullName>
    </submittedName>
</protein>
<dbReference type="EMBL" id="MBTG01000045">
    <property type="protein sequence ID" value="OPH48587.1"/>
    <property type="molecule type" value="Genomic_DNA"/>
</dbReference>
<sequence>MAAIRLCGITDLAFAGRSRYLFESHALYLVEAARNEGGTTEAQAFRPLRAEGFFCLNLAGLQGMTGA</sequence>